<dbReference type="InterPro" id="IPR058352">
    <property type="entry name" value="DUF8039"/>
</dbReference>
<feature type="compositionally biased region" description="Polar residues" evidence="1">
    <location>
        <begin position="334"/>
        <end position="347"/>
    </location>
</feature>
<dbReference type="OrthoDB" id="1731907at2759"/>
<dbReference type="Pfam" id="PF26133">
    <property type="entry name" value="DUF8039"/>
    <property type="match status" value="1"/>
</dbReference>
<feature type="domain" description="DUF8039" evidence="2">
    <location>
        <begin position="399"/>
        <end position="486"/>
    </location>
</feature>
<organism evidence="3 4">
    <name type="scientific">Artemisia annua</name>
    <name type="common">Sweet wormwood</name>
    <dbReference type="NCBI Taxonomy" id="35608"/>
    <lineage>
        <taxon>Eukaryota</taxon>
        <taxon>Viridiplantae</taxon>
        <taxon>Streptophyta</taxon>
        <taxon>Embryophyta</taxon>
        <taxon>Tracheophyta</taxon>
        <taxon>Spermatophyta</taxon>
        <taxon>Magnoliopsida</taxon>
        <taxon>eudicotyledons</taxon>
        <taxon>Gunneridae</taxon>
        <taxon>Pentapetalae</taxon>
        <taxon>asterids</taxon>
        <taxon>campanulids</taxon>
        <taxon>Asterales</taxon>
        <taxon>Asteraceae</taxon>
        <taxon>Asteroideae</taxon>
        <taxon>Anthemideae</taxon>
        <taxon>Artemisiinae</taxon>
        <taxon>Artemisia</taxon>
    </lineage>
</organism>
<keyword evidence="4" id="KW-1185">Reference proteome</keyword>
<feature type="region of interest" description="Disordered" evidence="1">
    <location>
        <begin position="366"/>
        <end position="386"/>
    </location>
</feature>
<accession>A0A2U1KLG2</accession>
<sequence length="820" mass="94543">MRRGINRIQYLPVGESVEFNQFGQAIGKWQNLYGKYMGTRTRRLIPIVKNTWKHVTKEEKDFLWSDIKLYLYIKQAHFRLENNDVKKRTLVSCGTKWKAFKTKLRVKYMLKGISPLGKWTFIEPHIWEEFCQNENTPQKNKLRAQASERGKKHVNRPRLGPKGYRGFEKQWQEERNDPEKATELHLIPDIRGSNYCLARAPRDKNGIKTLPPELIDVSKNLIEATRKLAQGSDESKAGVDPLILVLGPEHGGRTRGVGCDVGYKKGIEGYVRKRRTYQQREDIEEIKNEVRQQMKEELKSSEFWDEMRLELKAEVRKEMQAERNEAFSPRQDGVLSSGQGRNNVSSTTNVTKVDCIKELRKEMQAEHNEGFSPRQNGVLSSGQRSSNVSSTTSIVKLNCIKEATDCCLYVPTSVLTGENFTCATATVFPIGNGRIHGNNILKGHMKVSVTKVVEHYKRMELPVPDDEIPYLELAVNGFIQWPINAIARFKGLSKAPVSRVPTKHVLPQHQKQPSTKPGNVKETLKESNKKDKAPEETTKNKKMLDRIAEVPKLKERAEKEKAENRKKAEEEKAENRKKLMDLEHDIQLNKPKSVLDGYNRWMSRGGDCADPYAIRVDKDIFRQFDESYFAINATDIVELLTNQELECGILTLFEMSLYHLKGHSSLNRVGFLNPGLITSDACLFEKWDTLDYLTRALEGYDFYLAPYLQGRHYVLFIICPKHGVAFILNSSRGSSKNEETYRLAGLVESVVGGLRWEFPNVNRQPFNWECGFYVMKWMHDFVLKYQNDNFPNTVPWSDERPLENKELNAIIGAWFTLWRD</sequence>
<dbReference type="InterPro" id="IPR038765">
    <property type="entry name" value="Papain-like_cys_pep_sf"/>
</dbReference>
<evidence type="ECO:0000313" key="4">
    <source>
        <dbReference type="Proteomes" id="UP000245207"/>
    </source>
</evidence>
<dbReference type="PANTHER" id="PTHR33018">
    <property type="entry name" value="OS10G0338966 PROTEIN-RELATED"/>
    <property type="match status" value="1"/>
</dbReference>
<feature type="region of interest" description="Disordered" evidence="1">
    <location>
        <begin position="322"/>
        <end position="347"/>
    </location>
</feature>
<name>A0A2U1KLG2_ARTAN</name>
<evidence type="ECO:0000313" key="3">
    <source>
        <dbReference type="EMBL" id="PWA37552.1"/>
    </source>
</evidence>
<feature type="compositionally biased region" description="Basic and acidic residues" evidence="1">
    <location>
        <begin position="522"/>
        <end position="575"/>
    </location>
</feature>
<protein>
    <recommendedName>
        <fullName evidence="2">DUF8039 domain-containing protein</fullName>
    </recommendedName>
</protein>
<dbReference type="Proteomes" id="UP000245207">
    <property type="component" value="Unassembled WGS sequence"/>
</dbReference>
<evidence type="ECO:0000259" key="2">
    <source>
        <dbReference type="Pfam" id="PF26133"/>
    </source>
</evidence>
<reference evidence="3 4" key="1">
    <citation type="journal article" date="2018" name="Mol. Plant">
        <title>The genome of Artemisia annua provides insight into the evolution of Asteraceae family and artemisinin biosynthesis.</title>
        <authorList>
            <person name="Shen Q."/>
            <person name="Zhang L."/>
            <person name="Liao Z."/>
            <person name="Wang S."/>
            <person name="Yan T."/>
            <person name="Shi P."/>
            <person name="Liu M."/>
            <person name="Fu X."/>
            <person name="Pan Q."/>
            <person name="Wang Y."/>
            <person name="Lv Z."/>
            <person name="Lu X."/>
            <person name="Zhang F."/>
            <person name="Jiang W."/>
            <person name="Ma Y."/>
            <person name="Chen M."/>
            <person name="Hao X."/>
            <person name="Li L."/>
            <person name="Tang Y."/>
            <person name="Lv G."/>
            <person name="Zhou Y."/>
            <person name="Sun X."/>
            <person name="Brodelius P.E."/>
            <person name="Rose J.K.C."/>
            <person name="Tang K."/>
        </authorList>
    </citation>
    <scope>NUCLEOTIDE SEQUENCE [LARGE SCALE GENOMIC DNA]</scope>
    <source>
        <strain evidence="4">cv. Huhao1</strain>
        <tissue evidence="3">Leaf</tissue>
    </source>
</reference>
<feature type="region of interest" description="Disordered" evidence="1">
    <location>
        <begin position="500"/>
        <end position="575"/>
    </location>
</feature>
<evidence type="ECO:0000256" key="1">
    <source>
        <dbReference type="SAM" id="MobiDB-lite"/>
    </source>
</evidence>
<dbReference type="AlphaFoldDB" id="A0A2U1KLG2"/>
<gene>
    <name evidence="3" type="ORF">CTI12_AA589420</name>
</gene>
<dbReference type="EMBL" id="PKPP01016629">
    <property type="protein sequence ID" value="PWA37552.1"/>
    <property type="molecule type" value="Genomic_DNA"/>
</dbReference>
<proteinExistence type="predicted"/>
<dbReference type="PANTHER" id="PTHR33018:SF37">
    <property type="entry name" value="TRANSPOSASE TNP1_EN_SPM-LIKE DOMAIN-CONTAINING PROTEIN"/>
    <property type="match status" value="1"/>
</dbReference>
<comment type="caution">
    <text evidence="3">The sequence shown here is derived from an EMBL/GenBank/DDBJ whole genome shotgun (WGS) entry which is preliminary data.</text>
</comment>
<dbReference type="SUPFAM" id="SSF54001">
    <property type="entry name" value="Cysteine proteinases"/>
    <property type="match status" value="1"/>
</dbReference>
<feature type="compositionally biased region" description="Polar residues" evidence="1">
    <location>
        <begin position="373"/>
        <end position="386"/>
    </location>
</feature>
<dbReference type="Gene3D" id="3.40.395.10">
    <property type="entry name" value="Adenoviral Proteinase, Chain A"/>
    <property type="match status" value="1"/>
</dbReference>